<dbReference type="AlphaFoldDB" id="A0A518AMH3"/>
<name>A0A518AMH3_9BACT</name>
<evidence type="ECO:0000313" key="3">
    <source>
        <dbReference type="Proteomes" id="UP000315750"/>
    </source>
</evidence>
<sequence>MFVNRPQVNYMANSQEVGKKLCVMRRSAYTQQRSAFVQTSDLTKTHSNLSKFHERQGYPTETGAAGRMKQGEWRVNS</sequence>
<proteinExistence type="predicted"/>
<organism evidence="2 3">
    <name type="scientific">Aeoliella mucimassa</name>
    <dbReference type="NCBI Taxonomy" id="2527972"/>
    <lineage>
        <taxon>Bacteria</taxon>
        <taxon>Pseudomonadati</taxon>
        <taxon>Planctomycetota</taxon>
        <taxon>Planctomycetia</taxon>
        <taxon>Pirellulales</taxon>
        <taxon>Lacipirellulaceae</taxon>
        <taxon>Aeoliella</taxon>
    </lineage>
</organism>
<reference evidence="2 3" key="1">
    <citation type="submission" date="2019-02" db="EMBL/GenBank/DDBJ databases">
        <title>Deep-cultivation of Planctomycetes and their phenomic and genomic characterization uncovers novel biology.</title>
        <authorList>
            <person name="Wiegand S."/>
            <person name="Jogler M."/>
            <person name="Boedeker C."/>
            <person name="Pinto D."/>
            <person name="Vollmers J."/>
            <person name="Rivas-Marin E."/>
            <person name="Kohn T."/>
            <person name="Peeters S.H."/>
            <person name="Heuer A."/>
            <person name="Rast P."/>
            <person name="Oberbeckmann S."/>
            <person name="Bunk B."/>
            <person name="Jeske O."/>
            <person name="Meyerdierks A."/>
            <person name="Storesund J.E."/>
            <person name="Kallscheuer N."/>
            <person name="Luecker S."/>
            <person name="Lage O.M."/>
            <person name="Pohl T."/>
            <person name="Merkel B.J."/>
            <person name="Hornburger P."/>
            <person name="Mueller R.-W."/>
            <person name="Bruemmer F."/>
            <person name="Labrenz M."/>
            <person name="Spormann A.M."/>
            <person name="Op den Camp H."/>
            <person name="Overmann J."/>
            <person name="Amann R."/>
            <person name="Jetten M.S.M."/>
            <person name="Mascher T."/>
            <person name="Medema M.H."/>
            <person name="Devos D.P."/>
            <person name="Kaster A.-K."/>
            <person name="Ovreas L."/>
            <person name="Rohde M."/>
            <person name="Galperin M.Y."/>
            <person name="Jogler C."/>
        </authorList>
    </citation>
    <scope>NUCLEOTIDE SEQUENCE [LARGE SCALE GENOMIC DNA]</scope>
    <source>
        <strain evidence="2 3">Pan181</strain>
    </source>
</reference>
<protein>
    <submittedName>
        <fullName evidence="2">Uncharacterized protein</fullName>
    </submittedName>
</protein>
<evidence type="ECO:0000313" key="2">
    <source>
        <dbReference type="EMBL" id="QDU55927.1"/>
    </source>
</evidence>
<keyword evidence="3" id="KW-1185">Reference proteome</keyword>
<dbReference type="KEGG" id="amuc:Pan181_21290"/>
<feature type="region of interest" description="Disordered" evidence="1">
    <location>
        <begin position="58"/>
        <end position="77"/>
    </location>
</feature>
<dbReference type="EMBL" id="CP036278">
    <property type="protein sequence ID" value="QDU55927.1"/>
    <property type="molecule type" value="Genomic_DNA"/>
</dbReference>
<dbReference type="Proteomes" id="UP000315750">
    <property type="component" value="Chromosome"/>
</dbReference>
<evidence type="ECO:0000256" key="1">
    <source>
        <dbReference type="SAM" id="MobiDB-lite"/>
    </source>
</evidence>
<accession>A0A518AMH3</accession>
<gene>
    <name evidence="2" type="ORF">Pan181_21290</name>
</gene>